<gene>
    <name evidence="2" type="ORF">CR155_01110</name>
</gene>
<dbReference type="RefSeq" id="WP_102068169.1">
    <property type="nucleotide sequence ID" value="NZ_PDNV01000001.1"/>
</dbReference>
<sequence>MNLKQPKDIFSAAQAFTIRDARQLVVTLILLAAALLPPTLLAGELYLQEWQPLTQRVTLQVEPLEPGGYSAPTPRFQPLEPDSLLEIDNEAKIQAQTEYLAAKYRRSESTIREYVELAWKEASKRDGMSPELLIAMMQKESSLRPKVQSRYGAQGLMQVVRRWHPEKLHPSESLFDPEVNIRVGADVLEEYLEKAGGSLNKALGKYSGNARGYATRVLDESYKLARVAAEAAGQVLASKG</sequence>
<accession>A0A2N4UKY7</accession>
<dbReference type="Gene3D" id="1.10.530.10">
    <property type="match status" value="1"/>
</dbReference>
<dbReference type="EMBL" id="PDNV01000001">
    <property type="protein sequence ID" value="PLC55686.1"/>
    <property type="molecule type" value="Genomic_DNA"/>
</dbReference>
<evidence type="ECO:0000259" key="1">
    <source>
        <dbReference type="Pfam" id="PF01464"/>
    </source>
</evidence>
<dbReference type="InterPro" id="IPR023346">
    <property type="entry name" value="Lysozyme-like_dom_sf"/>
</dbReference>
<dbReference type="InterPro" id="IPR008258">
    <property type="entry name" value="Transglycosylase_SLT_dom_1"/>
</dbReference>
<name>A0A2N4UKY7_9BURK</name>
<dbReference type="OrthoDB" id="92254at2"/>
<dbReference type="SUPFAM" id="SSF53955">
    <property type="entry name" value="Lysozyme-like"/>
    <property type="match status" value="1"/>
</dbReference>
<reference evidence="2 3" key="1">
    <citation type="submission" date="2017-10" db="EMBL/GenBank/DDBJ databases">
        <title>Two draft genome sequences of Pusillimonas sp. strains isolated from a nitrate- and radionuclide-contaminated groundwater in Russia.</title>
        <authorList>
            <person name="Grouzdev D.S."/>
            <person name="Tourova T.P."/>
            <person name="Goeva M.A."/>
            <person name="Babich T.L."/>
            <person name="Sokolova D.S."/>
            <person name="Abdullin R."/>
            <person name="Poltaraus A.B."/>
            <person name="Toshchakov S.V."/>
            <person name="Nazina T.N."/>
        </authorList>
    </citation>
    <scope>NUCLEOTIDE SEQUENCE [LARGE SCALE GENOMIC DNA]</scope>
    <source>
        <strain evidence="2 3">JR1/69-2-13</strain>
    </source>
</reference>
<dbReference type="AlphaFoldDB" id="A0A2N4UKY7"/>
<dbReference type="CDD" id="cd00254">
    <property type="entry name" value="LT-like"/>
    <property type="match status" value="1"/>
</dbReference>
<protein>
    <recommendedName>
        <fullName evidence="1">Transglycosylase SLT domain-containing protein</fullName>
    </recommendedName>
</protein>
<proteinExistence type="predicted"/>
<keyword evidence="3" id="KW-1185">Reference proteome</keyword>
<comment type="caution">
    <text evidence="2">The sequence shown here is derived from an EMBL/GenBank/DDBJ whole genome shotgun (WGS) entry which is preliminary data.</text>
</comment>
<feature type="domain" description="Transglycosylase SLT" evidence="1">
    <location>
        <begin position="119"/>
        <end position="207"/>
    </location>
</feature>
<evidence type="ECO:0000313" key="3">
    <source>
        <dbReference type="Proteomes" id="UP000234328"/>
    </source>
</evidence>
<evidence type="ECO:0000313" key="2">
    <source>
        <dbReference type="EMBL" id="PLC55686.1"/>
    </source>
</evidence>
<dbReference type="Proteomes" id="UP000234328">
    <property type="component" value="Unassembled WGS sequence"/>
</dbReference>
<organism evidence="2 3">
    <name type="scientific">Pollutimonas nitritireducens</name>
    <dbReference type="NCBI Taxonomy" id="2045209"/>
    <lineage>
        <taxon>Bacteria</taxon>
        <taxon>Pseudomonadati</taxon>
        <taxon>Pseudomonadota</taxon>
        <taxon>Betaproteobacteria</taxon>
        <taxon>Burkholderiales</taxon>
        <taxon>Alcaligenaceae</taxon>
        <taxon>Pollutimonas</taxon>
    </lineage>
</organism>
<dbReference type="Pfam" id="PF01464">
    <property type="entry name" value="SLT"/>
    <property type="match status" value="1"/>
</dbReference>